<sequence>MLTFIALYAIKQPMQAETLATLDSSKYDSQLSARSRYWFFAEKSSLSSKQA</sequence>
<dbReference type="HOGENOM" id="CLU_3105425_0_0_6"/>
<dbReference type="Proteomes" id="UP000028487">
    <property type="component" value="Unassembled WGS sequence"/>
</dbReference>
<proteinExistence type="predicted"/>
<organism evidence="1">
    <name type="scientific">Xenorhabdus bovienii str. feltiae Moldova</name>
    <dbReference type="NCBI Taxonomy" id="1398200"/>
    <lineage>
        <taxon>Bacteria</taxon>
        <taxon>Pseudomonadati</taxon>
        <taxon>Pseudomonadota</taxon>
        <taxon>Gammaproteobacteria</taxon>
        <taxon>Enterobacterales</taxon>
        <taxon>Morganellaceae</taxon>
        <taxon>Xenorhabdus</taxon>
    </lineage>
</organism>
<reference evidence="1" key="1">
    <citation type="submission" date="2013-07" db="EMBL/GenBank/DDBJ databases">
        <title>Sub-species coevolution in mutualistic symbiosis.</title>
        <authorList>
            <person name="Murfin K."/>
            <person name="Klassen J."/>
            <person name="Lee M."/>
            <person name="Forst S."/>
            <person name="Stock P."/>
            <person name="Goodrich-Blair H."/>
        </authorList>
    </citation>
    <scope>NUCLEOTIDE SEQUENCE [LARGE SCALE GENOMIC DNA]</scope>
    <source>
        <strain evidence="1">Feltiae Moldova</strain>
    </source>
</reference>
<comment type="caution">
    <text evidence="1">The sequence shown here is derived from an EMBL/GenBank/DDBJ whole genome shotgun (WGS) entry which is preliminary data.</text>
</comment>
<gene>
    <name evidence="1" type="ORF">XBFM1_1440004</name>
</gene>
<evidence type="ECO:0000313" key="1">
    <source>
        <dbReference type="EMBL" id="CDH00206.1"/>
    </source>
</evidence>
<accession>A0A077NRG8</accession>
<dbReference type="AlphaFoldDB" id="A0A077NRG8"/>
<name>A0A077NRG8_XENBV</name>
<dbReference type="EMBL" id="CBSV010000051">
    <property type="protein sequence ID" value="CDH00206.1"/>
    <property type="molecule type" value="Genomic_DNA"/>
</dbReference>
<protein>
    <submittedName>
        <fullName evidence="1">Uncharacterized protein</fullName>
    </submittedName>
</protein>